<dbReference type="InterPro" id="IPR023210">
    <property type="entry name" value="NADP_OxRdtase_dom"/>
</dbReference>
<dbReference type="InterPro" id="IPR053135">
    <property type="entry name" value="AKR2_Oxidoreductase"/>
</dbReference>
<dbReference type="SUPFAM" id="SSF51430">
    <property type="entry name" value="NAD(P)-linked oxidoreductase"/>
    <property type="match status" value="1"/>
</dbReference>
<organism evidence="2 3">
    <name type="scientific">Sphingobacterium daejeonense</name>
    <dbReference type="NCBI Taxonomy" id="371142"/>
    <lineage>
        <taxon>Bacteria</taxon>
        <taxon>Pseudomonadati</taxon>
        <taxon>Bacteroidota</taxon>
        <taxon>Sphingobacteriia</taxon>
        <taxon>Sphingobacteriales</taxon>
        <taxon>Sphingobacteriaceae</taxon>
        <taxon>Sphingobacterium</taxon>
    </lineage>
</organism>
<evidence type="ECO:0000313" key="3">
    <source>
        <dbReference type="Proteomes" id="UP001597205"/>
    </source>
</evidence>
<dbReference type="CDD" id="cd19097">
    <property type="entry name" value="AKR_unchar"/>
    <property type="match status" value="1"/>
</dbReference>
<reference evidence="3" key="1">
    <citation type="journal article" date="2019" name="Int. J. Syst. Evol. Microbiol.">
        <title>The Global Catalogue of Microorganisms (GCM) 10K type strain sequencing project: providing services to taxonomists for standard genome sequencing and annotation.</title>
        <authorList>
            <consortium name="The Broad Institute Genomics Platform"/>
            <consortium name="The Broad Institute Genome Sequencing Center for Infectious Disease"/>
            <person name="Wu L."/>
            <person name="Ma J."/>
        </authorList>
    </citation>
    <scope>NUCLEOTIDE SEQUENCE [LARGE SCALE GENOMIC DNA]</scope>
    <source>
        <strain evidence="3">CCUG 52468</strain>
    </source>
</reference>
<dbReference type="InterPro" id="IPR036812">
    <property type="entry name" value="NAD(P)_OxRdtase_dom_sf"/>
</dbReference>
<comment type="caution">
    <text evidence="2">The sequence shown here is derived from an EMBL/GenBank/DDBJ whole genome shotgun (WGS) entry which is preliminary data.</text>
</comment>
<dbReference type="PANTHER" id="PTHR43312:SF1">
    <property type="entry name" value="NADP-DEPENDENT OXIDOREDUCTASE DOMAIN-CONTAINING PROTEIN"/>
    <property type="match status" value="1"/>
</dbReference>
<dbReference type="InterPro" id="IPR020471">
    <property type="entry name" value="AKR"/>
</dbReference>
<accession>A0ABW3RM11</accession>
<dbReference type="Pfam" id="PF00248">
    <property type="entry name" value="Aldo_ket_red"/>
    <property type="match status" value="1"/>
</dbReference>
<dbReference type="PRINTS" id="PR00069">
    <property type="entry name" value="ALDKETRDTASE"/>
</dbReference>
<dbReference type="RefSeq" id="WP_380895704.1">
    <property type="nucleotide sequence ID" value="NZ_JBHTKY010000009.1"/>
</dbReference>
<feature type="domain" description="NADP-dependent oxidoreductase" evidence="1">
    <location>
        <begin position="31"/>
        <end position="298"/>
    </location>
</feature>
<proteinExistence type="predicted"/>
<dbReference type="EMBL" id="JBHTKY010000009">
    <property type="protein sequence ID" value="MFD1165577.1"/>
    <property type="molecule type" value="Genomic_DNA"/>
</dbReference>
<protein>
    <submittedName>
        <fullName evidence="2">Aldo/keto reductase</fullName>
    </submittedName>
</protein>
<evidence type="ECO:0000259" key="1">
    <source>
        <dbReference type="Pfam" id="PF00248"/>
    </source>
</evidence>
<evidence type="ECO:0000313" key="2">
    <source>
        <dbReference type="EMBL" id="MFD1165577.1"/>
    </source>
</evidence>
<name>A0ABW3RM11_9SPHI</name>
<sequence>MRYRELGNTGIKVSEIAFGGVEIGMPYALNMSNAKHMMAKDEAIYLLNKSLDSGINFFDTARLYGESEAIMGEAFKYKRDKVILASKCRHFRDSNGFLPEVSQIRSFVNQSINESLEKLHTDYIDVYMLHYADLEILEIDEIKEVFQELIIEGKIRVPGVSVYEQNETKLALEKGFWKVIQLPFNLMDQKHAVHFDKADQLGVGIVVRSVLMRGLLTERSFNLHPELKQVQDHVQQYKQLYSEHMNNLPSLAMKFAASINEVSSVLVGIDKIEFLEEAIKVFDGNYFSDKQLEKAKSLNFPNQSFLNLAQWDKNGWL</sequence>
<dbReference type="Gene3D" id="3.20.20.100">
    <property type="entry name" value="NADP-dependent oxidoreductase domain"/>
    <property type="match status" value="1"/>
</dbReference>
<dbReference type="PANTHER" id="PTHR43312">
    <property type="entry name" value="D-THREO-ALDOSE 1-DEHYDROGENASE"/>
    <property type="match status" value="1"/>
</dbReference>
<gene>
    <name evidence="2" type="ORF">ACFQ2C_08180</name>
</gene>
<keyword evidence="3" id="KW-1185">Reference proteome</keyword>
<dbReference type="Proteomes" id="UP001597205">
    <property type="component" value="Unassembled WGS sequence"/>
</dbReference>